<feature type="transmembrane region" description="Helical" evidence="1">
    <location>
        <begin position="89"/>
        <end position="110"/>
    </location>
</feature>
<keyword evidence="1" id="KW-0812">Transmembrane</keyword>
<keyword evidence="1" id="KW-0472">Membrane</keyword>
<evidence type="ECO:0000313" key="3">
    <source>
        <dbReference type="EMBL" id="KAG1791419.1"/>
    </source>
</evidence>
<evidence type="ECO:0000313" key="4">
    <source>
        <dbReference type="Proteomes" id="UP000719766"/>
    </source>
</evidence>
<accession>A0A9P7AKP7</accession>
<gene>
    <name evidence="3" type="ORF">HD556DRAFT_654780</name>
</gene>
<comment type="caution">
    <text evidence="3">The sequence shown here is derived from an EMBL/GenBank/DDBJ whole genome shotgun (WGS) entry which is preliminary data.</text>
</comment>
<keyword evidence="1" id="KW-1133">Transmembrane helix</keyword>
<dbReference type="OrthoDB" id="3251775at2759"/>
<proteinExistence type="predicted"/>
<evidence type="ECO:0000259" key="2">
    <source>
        <dbReference type="Pfam" id="PF20151"/>
    </source>
</evidence>
<feature type="transmembrane region" description="Helical" evidence="1">
    <location>
        <begin position="252"/>
        <end position="271"/>
    </location>
</feature>
<keyword evidence="4" id="KW-1185">Reference proteome</keyword>
<dbReference type="GeneID" id="64604963"/>
<dbReference type="AlphaFoldDB" id="A0A9P7AKP7"/>
<protein>
    <recommendedName>
        <fullName evidence="2">DUF6533 domain-containing protein</fullName>
    </recommendedName>
</protein>
<reference evidence="3" key="1">
    <citation type="journal article" date="2020" name="New Phytol.">
        <title>Comparative genomics reveals dynamic genome evolution in host specialist ectomycorrhizal fungi.</title>
        <authorList>
            <person name="Lofgren L.A."/>
            <person name="Nguyen N.H."/>
            <person name="Vilgalys R."/>
            <person name="Ruytinx J."/>
            <person name="Liao H.L."/>
            <person name="Branco S."/>
            <person name="Kuo A."/>
            <person name="LaButti K."/>
            <person name="Lipzen A."/>
            <person name="Andreopoulos W."/>
            <person name="Pangilinan J."/>
            <person name="Riley R."/>
            <person name="Hundley H."/>
            <person name="Na H."/>
            <person name="Barry K."/>
            <person name="Grigoriev I.V."/>
            <person name="Stajich J.E."/>
            <person name="Kennedy P.G."/>
        </authorList>
    </citation>
    <scope>NUCLEOTIDE SEQUENCE</scope>
    <source>
        <strain evidence="3">S12</strain>
    </source>
</reference>
<organism evidence="3 4">
    <name type="scientific">Suillus plorans</name>
    <dbReference type="NCBI Taxonomy" id="116603"/>
    <lineage>
        <taxon>Eukaryota</taxon>
        <taxon>Fungi</taxon>
        <taxon>Dikarya</taxon>
        <taxon>Basidiomycota</taxon>
        <taxon>Agaricomycotina</taxon>
        <taxon>Agaricomycetes</taxon>
        <taxon>Agaricomycetidae</taxon>
        <taxon>Boletales</taxon>
        <taxon>Suillineae</taxon>
        <taxon>Suillaceae</taxon>
        <taxon>Suillus</taxon>
    </lineage>
</organism>
<feature type="transmembrane region" description="Helical" evidence="1">
    <location>
        <begin position="50"/>
        <end position="69"/>
    </location>
</feature>
<dbReference type="Proteomes" id="UP000719766">
    <property type="component" value="Unassembled WGS sequence"/>
</dbReference>
<feature type="transmembrane region" description="Helical" evidence="1">
    <location>
        <begin position="20"/>
        <end position="38"/>
    </location>
</feature>
<feature type="domain" description="DUF6533" evidence="2">
    <location>
        <begin position="21"/>
        <end position="65"/>
    </location>
</feature>
<sequence length="307" mass="34553">MNLVSNDPSWLVVTLNRFHSYIAVASFTAVVYDWALTFGREVELVWRQHWSLTTILYLTVRYAGIPYVVMFMLESLPSVPLTGIVSNTMFIALNCMHVVVAAMLGVIMITRLHAMYQGSRKMLIFLIVILLVLTIAGGVTTAIGIKRNSEDAVSSIYQCTYNYDRDGRVLMSITWILRIVWEVLVMCLVVWIVIKHFRQLRPSSQATIIGDCFVVLMKTHAVYFASFVAGSWLALGYFFSTVSDSTSMGHHGAMNIFSVMQMFVLGPRLILNIRGYHAKLLAEYETRTRIPPPNISLEPSTSGPSHV</sequence>
<evidence type="ECO:0000256" key="1">
    <source>
        <dbReference type="SAM" id="Phobius"/>
    </source>
</evidence>
<dbReference type="RefSeq" id="XP_041158264.1">
    <property type="nucleotide sequence ID" value="XM_041311199.1"/>
</dbReference>
<name>A0A9P7AKP7_9AGAM</name>
<feature type="transmembrane region" description="Helical" evidence="1">
    <location>
        <begin position="175"/>
        <end position="194"/>
    </location>
</feature>
<feature type="transmembrane region" description="Helical" evidence="1">
    <location>
        <begin position="122"/>
        <end position="145"/>
    </location>
</feature>
<dbReference type="InterPro" id="IPR045340">
    <property type="entry name" value="DUF6533"/>
</dbReference>
<dbReference type="EMBL" id="JABBWE010000043">
    <property type="protein sequence ID" value="KAG1791419.1"/>
    <property type="molecule type" value="Genomic_DNA"/>
</dbReference>
<feature type="transmembrane region" description="Helical" evidence="1">
    <location>
        <begin position="221"/>
        <end position="240"/>
    </location>
</feature>
<dbReference type="Pfam" id="PF20151">
    <property type="entry name" value="DUF6533"/>
    <property type="match status" value="1"/>
</dbReference>